<dbReference type="GO" id="GO:0009103">
    <property type="term" value="P:lipopolysaccharide biosynthetic process"/>
    <property type="evidence" value="ECO:0007669"/>
    <property type="project" value="TreeGrafter"/>
</dbReference>
<sequence>MIYQISLLLVSFVLSLCLVFLFKKISEKYNFAVDISDGGVLKIHSKKISLLGGAGFALAFIIVLSFNYGYDNLNMFLAILVGGIIIFLLGFYDDIKWKMDSKKQSLKFLFLILCSFVPAIILYYSSISFNFLPFLPITIILTFLYIFGAINSINYQDGIDGLAGGLVLISLIGFIILGFLSGNIFALNIAIILCGALLGFMIFNFPPAKIFMGDSGAYFLGFMLAVLAMIFCKPYNIFSIIGAILIIGIPVFDGIYTNFRKIVCKQSLFSGDRLYYYDKLMQKYSIYKTLFIAYFVQAIFVILGTMMYIKMYGL</sequence>
<accession>A0A1G2JQ57</accession>
<gene>
    <name evidence="9" type="ORF">A2561_02480</name>
</gene>
<dbReference type="Pfam" id="PF00953">
    <property type="entry name" value="Glycos_transf_4"/>
    <property type="match status" value="1"/>
</dbReference>
<dbReference type="GO" id="GO:0046872">
    <property type="term" value="F:metal ion binding"/>
    <property type="evidence" value="ECO:0007669"/>
    <property type="project" value="UniProtKB-KW"/>
</dbReference>
<dbReference type="CDD" id="cd06853">
    <property type="entry name" value="GT_WecA_like"/>
    <property type="match status" value="1"/>
</dbReference>
<keyword evidence="7" id="KW-0479">Metal-binding</keyword>
<evidence type="ECO:0000256" key="1">
    <source>
        <dbReference type="ARBA" id="ARBA00004651"/>
    </source>
</evidence>
<organism evidence="9 10">
    <name type="scientific">Candidatus Staskawiczbacteria bacterium RIFOXYD1_FULL_32_13</name>
    <dbReference type="NCBI Taxonomy" id="1802234"/>
    <lineage>
        <taxon>Bacteria</taxon>
        <taxon>Candidatus Staskawicziibacteriota</taxon>
    </lineage>
</organism>
<dbReference type="GO" id="GO:0005886">
    <property type="term" value="C:plasma membrane"/>
    <property type="evidence" value="ECO:0007669"/>
    <property type="project" value="UniProtKB-SubCell"/>
</dbReference>
<dbReference type="GO" id="GO:0071555">
    <property type="term" value="P:cell wall organization"/>
    <property type="evidence" value="ECO:0007669"/>
    <property type="project" value="TreeGrafter"/>
</dbReference>
<evidence type="ECO:0000256" key="7">
    <source>
        <dbReference type="PIRSR" id="PIRSR600715-1"/>
    </source>
</evidence>
<dbReference type="GO" id="GO:0016780">
    <property type="term" value="F:phosphotransferase activity, for other substituted phosphate groups"/>
    <property type="evidence" value="ECO:0007669"/>
    <property type="project" value="InterPro"/>
</dbReference>
<feature type="transmembrane region" description="Helical" evidence="8">
    <location>
        <begin position="215"/>
        <end position="231"/>
    </location>
</feature>
<evidence type="ECO:0000256" key="2">
    <source>
        <dbReference type="ARBA" id="ARBA00022475"/>
    </source>
</evidence>
<evidence type="ECO:0000256" key="5">
    <source>
        <dbReference type="ARBA" id="ARBA00022989"/>
    </source>
</evidence>
<dbReference type="GO" id="GO:0044038">
    <property type="term" value="P:cell wall macromolecule biosynthetic process"/>
    <property type="evidence" value="ECO:0007669"/>
    <property type="project" value="TreeGrafter"/>
</dbReference>
<feature type="transmembrane region" description="Helical" evidence="8">
    <location>
        <begin position="131"/>
        <end position="150"/>
    </location>
</feature>
<evidence type="ECO:0000313" key="9">
    <source>
        <dbReference type="EMBL" id="OGZ89276.1"/>
    </source>
</evidence>
<dbReference type="Proteomes" id="UP000178935">
    <property type="component" value="Unassembled WGS sequence"/>
</dbReference>
<comment type="cofactor">
    <cofactor evidence="7">
        <name>Mg(2+)</name>
        <dbReference type="ChEBI" id="CHEBI:18420"/>
    </cofactor>
</comment>
<dbReference type="EMBL" id="MHPU01000008">
    <property type="protein sequence ID" value="OGZ89276.1"/>
    <property type="molecule type" value="Genomic_DNA"/>
</dbReference>
<feature type="transmembrane region" description="Helical" evidence="8">
    <location>
        <begin position="185"/>
        <end position="203"/>
    </location>
</feature>
<comment type="subcellular location">
    <subcellularLocation>
        <location evidence="1">Cell membrane</location>
        <topology evidence="1">Multi-pass membrane protein</topology>
    </subcellularLocation>
</comment>
<evidence type="ECO:0008006" key="11">
    <source>
        <dbReference type="Google" id="ProtNLM"/>
    </source>
</evidence>
<keyword evidence="3" id="KW-0808">Transferase</keyword>
<feature type="binding site" evidence="7">
    <location>
        <position position="214"/>
    </location>
    <ligand>
        <name>Mg(2+)</name>
        <dbReference type="ChEBI" id="CHEBI:18420"/>
    </ligand>
</feature>
<feature type="transmembrane region" description="Helical" evidence="8">
    <location>
        <begin position="289"/>
        <end position="309"/>
    </location>
</feature>
<keyword evidence="5 8" id="KW-1133">Transmembrane helix</keyword>
<proteinExistence type="predicted"/>
<protein>
    <recommendedName>
        <fullName evidence="11">Glycosyl transferase family 4</fullName>
    </recommendedName>
</protein>
<feature type="transmembrane region" description="Helical" evidence="8">
    <location>
        <begin position="237"/>
        <end position="256"/>
    </location>
</feature>
<dbReference type="InterPro" id="IPR000715">
    <property type="entry name" value="Glycosyl_transferase_4"/>
</dbReference>
<feature type="transmembrane region" description="Helical" evidence="8">
    <location>
        <begin position="162"/>
        <end position="179"/>
    </location>
</feature>
<dbReference type="PANTHER" id="PTHR22926:SF3">
    <property type="entry name" value="UNDECAPRENYL-PHOSPHATE ALPHA-N-ACETYLGLUCOSAMINYL 1-PHOSPHATE TRANSFERASE"/>
    <property type="match status" value="1"/>
</dbReference>
<evidence type="ECO:0000256" key="6">
    <source>
        <dbReference type="ARBA" id="ARBA00023136"/>
    </source>
</evidence>
<comment type="caution">
    <text evidence="9">The sequence shown here is derived from an EMBL/GenBank/DDBJ whole genome shotgun (WGS) entry which is preliminary data.</text>
</comment>
<evidence type="ECO:0000256" key="4">
    <source>
        <dbReference type="ARBA" id="ARBA00022692"/>
    </source>
</evidence>
<feature type="transmembrane region" description="Helical" evidence="8">
    <location>
        <begin position="105"/>
        <end position="125"/>
    </location>
</feature>
<feature type="transmembrane region" description="Helical" evidence="8">
    <location>
        <begin position="48"/>
        <end position="69"/>
    </location>
</feature>
<dbReference type="PANTHER" id="PTHR22926">
    <property type="entry name" value="PHOSPHO-N-ACETYLMURAMOYL-PENTAPEPTIDE-TRANSFERASE"/>
    <property type="match status" value="1"/>
</dbReference>
<feature type="binding site" evidence="7">
    <location>
        <position position="154"/>
    </location>
    <ligand>
        <name>Mg(2+)</name>
        <dbReference type="ChEBI" id="CHEBI:18420"/>
    </ligand>
</feature>
<evidence type="ECO:0000256" key="8">
    <source>
        <dbReference type="SAM" id="Phobius"/>
    </source>
</evidence>
<feature type="transmembrane region" description="Helical" evidence="8">
    <location>
        <begin position="6"/>
        <end position="22"/>
    </location>
</feature>
<reference evidence="9 10" key="1">
    <citation type="journal article" date="2016" name="Nat. Commun.">
        <title>Thousands of microbial genomes shed light on interconnected biogeochemical processes in an aquifer system.</title>
        <authorList>
            <person name="Anantharaman K."/>
            <person name="Brown C.T."/>
            <person name="Hug L.A."/>
            <person name="Sharon I."/>
            <person name="Castelle C.J."/>
            <person name="Probst A.J."/>
            <person name="Thomas B.C."/>
            <person name="Singh A."/>
            <person name="Wilkins M.J."/>
            <person name="Karaoz U."/>
            <person name="Brodie E.L."/>
            <person name="Williams K.H."/>
            <person name="Hubbard S.S."/>
            <person name="Banfield J.F."/>
        </authorList>
    </citation>
    <scope>NUCLEOTIDE SEQUENCE [LARGE SCALE GENOMIC DNA]</scope>
</reference>
<evidence type="ECO:0000313" key="10">
    <source>
        <dbReference type="Proteomes" id="UP000178935"/>
    </source>
</evidence>
<keyword evidence="6 8" id="KW-0472">Membrane</keyword>
<keyword evidence="2" id="KW-1003">Cell membrane</keyword>
<dbReference type="AlphaFoldDB" id="A0A1G2JQ57"/>
<name>A0A1G2JQ57_9BACT</name>
<feature type="transmembrane region" description="Helical" evidence="8">
    <location>
        <begin position="75"/>
        <end position="93"/>
    </location>
</feature>
<keyword evidence="4 8" id="KW-0812">Transmembrane</keyword>
<keyword evidence="7" id="KW-0460">Magnesium</keyword>
<evidence type="ECO:0000256" key="3">
    <source>
        <dbReference type="ARBA" id="ARBA00022679"/>
    </source>
</evidence>